<evidence type="ECO:0000313" key="3">
    <source>
        <dbReference type="EMBL" id="QEV43752.1"/>
    </source>
</evidence>
<dbReference type="AlphaFoldDB" id="A0A5J6J0X8"/>
<dbReference type="KEGG" id="svn:CP980_00450"/>
<dbReference type="InterPro" id="IPR052909">
    <property type="entry name" value="Transposase_6_like"/>
</dbReference>
<evidence type="ECO:0000313" key="4">
    <source>
        <dbReference type="Proteomes" id="UP000325563"/>
    </source>
</evidence>
<evidence type="ECO:0000259" key="2">
    <source>
        <dbReference type="Pfam" id="PF13340"/>
    </source>
</evidence>
<gene>
    <name evidence="3" type="ORF">CP980_00450</name>
</gene>
<accession>A0A5J6J0X8</accession>
<keyword evidence="4" id="KW-1185">Reference proteome</keyword>
<proteinExistence type="predicted"/>
<sequence length="165" mass="18710">MGSPRSWVRSRMTRACCGPAQRRSQSRVGAAETSTPADGGVSVRRESRCHGVSECDDLKDGEWAVIRALLPRCGPGGPDYRAIVNGILWQQRGGRRWHDLPTRYGPWHRCAERLRLWQTDGTWHNVLTYLAASRPLPRHTDQTRDTAKPSLTREAIDDWNSPWLP</sequence>
<dbReference type="Pfam" id="PF13340">
    <property type="entry name" value="DUF4096"/>
    <property type="match status" value="1"/>
</dbReference>
<dbReference type="EMBL" id="CP023692">
    <property type="protein sequence ID" value="QEV43752.1"/>
    <property type="molecule type" value="Genomic_DNA"/>
</dbReference>
<feature type="region of interest" description="Disordered" evidence="1">
    <location>
        <begin position="20"/>
        <end position="42"/>
    </location>
</feature>
<evidence type="ECO:0000256" key="1">
    <source>
        <dbReference type="SAM" id="MobiDB-lite"/>
    </source>
</evidence>
<organism evidence="3 4">
    <name type="scientific">Streptomyces vinaceus</name>
    <dbReference type="NCBI Taxonomy" id="1960"/>
    <lineage>
        <taxon>Bacteria</taxon>
        <taxon>Bacillati</taxon>
        <taxon>Actinomycetota</taxon>
        <taxon>Actinomycetes</taxon>
        <taxon>Kitasatosporales</taxon>
        <taxon>Streptomycetaceae</taxon>
        <taxon>Streptomyces</taxon>
    </lineage>
</organism>
<dbReference type="InterPro" id="IPR025161">
    <property type="entry name" value="IS402-like_dom"/>
</dbReference>
<feature type="compositionally biased region" description="Polar residues" evidence="1">
    <location>
        <begin position="22"/>
        <end position="36"/>
    </location>
</feature>
<dbReference type="Proteomes" id="UP000325563">
    <property type="component" value="Chromosome"/>
</dbReference>
<name>A0A5J6J0X8_STRVI</name>
<feature type="domain" description="Insertion element IS402-like" evidence="2">
    <location>
        <begin position="58"/>
        <end position="126"/>
    </location>
</feature>
<dbReference type="PANTHER" id="PTHR46637">
    <property type="entry name" value="TIS1421-TRANSPOSASE PROTEIN A"/>
    <property type="match status" value="1"/>
</dbReference>
<dbReference type="PANTHER" id="PTHR46637:SF1">
    <property type="entry name" value="BLL5188 PROTEIN"/>
    <property type="match status" value="1"/>
</dbReference>
<reference evidence="3 4" key="1">
    <citation type="submission" date="2017-09" db="EMBL/GenBank/DDBJ databases">
        <authorList>
            <person name="Lee N."/>
            <person name="Cho B.-K."/>
        </authorList>
    </citation>
    <scope>NUCLEOTIDE SEQUENCE [LARGE SCALE GENOMIC DNA]</scope>
    <source>
        <strain evidence="3 4">ATCC 27476</strain>
    </source>
</reference>
<protein>
    <submittedName>
        <fullName evidence="3">Transposase</fullName>
    </submittedName>
</protein>